<organism evidence="3 4">
    <name type="scientific">Cellulomonas wangleii</name>
    <dbReference type="NCBI Taxonomy" id="2816956"/>
    <lineage>
        <taxon>Bacteria</taxon>
        <taxon>Bacillati</taxon>
        <taxon>Actinomycetota</taxon>
        <taxon>Actinomycetes</taxon>
        <taxon>Micrococcales</taxon>
        <taxon>Cellulomonadaceae</taxon>
        <taxon>Cellulomonas</taxon>
    </lineage>
</organism>
<gene>
    <name evidence="3" type="ORF">KG103_10375</name>
</gene>
<keyword evidence="1" id="KW-0742">SOS response</keyword>
<feature type="coiled-coil region" evidence="2">
    <location>
        <begin position="336"/>
        <end position="392"/>
    </location>
</feature>
<evidence type="ECO:0000256" key="1">
    <source>
        <dbReference type="ARBA" id="ARBA00023236"/>
    </source>
</evidence>
<sequence length="1142" mass="124604">MTMVDSLFGLIPAASTGQQWVALDLQLVNWGGYDGHHRVRLASTATLLSGGSGSGKSTLMDAYIALLMPHTTPFNGASNGGVVGRPRGKDQRNILSYARGKLDESRTEEGTRQRVLRGDGKDTWSAIAMTWADQSGTRFTAVRGWYVPSSARTLEDVAAVRATCETEFDLRALEQAAAQRLTRSAVAAAGLTCFDTDREFTARLHSTLGIGAAGDGGKAVALLGRIQAGQQITTVDALYKAMVLEEPDTFATADAVVEQFDKLTGTREQMITARQQVKALEPIREHRAAIEQAAARLRVVDAVGGFDDGTSPAALWRHERRLGLLRDVETDLQGRHREAQRLAAETSARIAAARTELDGVKQTLWASGGDRLATAQRELRGVATRLDEVTRARARLEEVLTSTLGTSVTTLEEFTDLVARARHALADSDAKAGARQALFDAMSERKEASADLAVLRRDHDDARHRHDNIPGDLHATRAALAQAAGLAPEDLPFVAELVEVRTEHEPWRDAFNLALGGFATLLLIDIAHLQAFRRAIDTVRTGRRIRFEGVPTDLRDDVGMDGRTLPGRLDYRQSPFTGWLKGELASRFAYVCVDTPGELAQHEKALTRGGQVSEGRRGAHGGQGARNVLGFTNTRRLSDLERQVEAAEARLTSAEARVEEAEAAWDRHDATLRAYTAVVELTWDQVDVAGVEAERDRWQFVVDEVTSGNPDVVRLQQRAVELEVLIQDLTEQLGRTKGAAGDLGERWSATTDAVDVAQGALDAAHDAGTQLDPEQRAYLEHVLGGTAADLPSGTAADLPGGTAADLPGDDARTDPSAALDAFDAVVSRAADLLRADRQAAQQTVATARDALRRTFETFVERWPDPNLGTDPDASYGDYDRILTELQAQGLHELEAEWRKSLLRLSGNDLADLHSALSRSVREIKERIRPVNDILADLPFADDDHRLRIDARDTQSTVVARFRKELRDLREVLSTEATDAERERRYHRMAKVIDRIRRTSPDFADLVDVRRHVRLSAEKVDLDGNHVALYDHIGEKSGGESQELVAFIVGAALRYQLGDAGAARPRYAPVFLDEALIKADARFTGRAIGAWRGLGFQLIIGAPNDKFSALEPHVDLKYVVLKDATGRSRTKPVAGLPADGPAE</sequence>
<feature type="coiled-coil region" evidence="2">
    <location>
        <begin position="637"/>
        <end position="664"/>
    </location>
</feature>
<name>A0ABX8D213_9CELL</name>
<evidence type="ECO:0000313" key="3">
    <source>
        <dbReference type="EMBL" id="QVI60940.1"/>
    </source>
</evidence>
<evidence type="ECO:0008006" key="5">
    <source>
        <dbReference type="Google" id="ProtNLM"/>
    </source>
</evidence>
<dbReference type="RefSeq" id="WP_207341201.1">
    <property type="nucleotide sequence ID" value="NZ_CP074405.1"/>
</dbReference>
<keyword evidence="4" id="KW-1185">Reference proteome</keyword>
<dbReference type="Pfam" id="PF13558">
    <property type="entry name" value="SbcC_Walker_B"/>
    <property type="match status" value="1"/>
</dbReference>
<reference evidence="3 4" key="1">
    <citation type="submission" date="2021-05" db="EMBL/GenBank/DDBJ databases">
        <title>Novel species in genus Cellulomonas.</title>
        <authorList>
            <person name="Zhang G."/>
        </authorList>
    </citation>
    <scope>NUCLEOTIDE SEQUENCE [LARGE SCALE GENOMIC DNA]</scope>
    <source>
        <strain evidence="4">zg-ZUI222</strain>
    </source>
</reference>
<dbReference type="SUPFAM" id="SSF52540">
    <property type="entry name" value="P-loop containing nucleoside triphosphate hydrolases"/>
    <property type="match status" value="2"/>
</dbReference>
<dbReference type="Proteomes" id="UP000677804">
    <property type="component" value="Chromosome"/>
</dbReference>
<protein>
    <recommendedName>
        <fullName evidence="5">ATP-binding protein</fullName>
    </recommendedName>
</protein>
<dbReference type="InterPro" id="IPR027417">
    <property type="entry name" value="P-loop_NTPase"/>
</dbReference>
<dbReference type="Gene3D" id="3.40.1140.10">
    <property type="match status" value="1"/>
</dbReference>
<dbReference type="EMBL" id="CP074405">
    <property type="protein sequence ID" value="QVI60940.1"/>
    <property type="molecule type" value="Genomic_DNA"/>
</dbReference>
<evidence type="ECO:0000256" key="2">
    <source>
        <dbReference type="SAM" id="Coils"/>
    </source>
</evidence>
<dbReference type="PANTHER" id="PTHR32182">
    <property type="entry name" value="DNA REPLICATION AND REPAIR PROTEIN RECF"/>
    <property type="match status" value="1"/>
</dbReference>
<dbReference type="Pfam" id="PF13555">
    <property type="entry name" value="AAA_29"/>
    <property type="match status" value="1"/>
</dbReference>
<keyword evidence="1" id="KW-0227">DNA damage</keyword>
<dbReference type="PANTHER" id="PTHR32182:SF22">
    <property type="entry name" value="ATP-DEPENDENT ENDONUCLEASE, OLD FAMILY-RELATED"/>
    <property type="match status" value="1"/>
</dbReference>
<evidence type="ECO:0000313" key="4">
    <source>
        <dbReference type="Proteomes" id="UP000677804"/>
    </source>
</evidence>
<proteinExistence type="predicted"/>
<keyword evidence="2" id="KW-0175">Coiled coil</keyword>
<accession>A0ABX8D213</accession>